<keyword evidence="3" id="KW-1133">Transmembrane helix</keyword>
<dbReference type="EMBL" id="MN740324">
    <property type="protein sequence ID" value="QHU00177.1"/>
    <property type="molecule type" value="Genomic_DNA"/>
</dbReference>
<dbReference type="InterPro" id="IPR036024">
    <property type="entry name" value="Somatomedin_B-like_dom_sf"/>
</dbReference>
<sequence length="360" mass="41073">MLPFIILNLILTFYNPSNLIPQNYKYLFDIIDNVESCSEKCDKMFNCTGYLIKENTCNGIFNDTIVKQSNTYTYYKKEYCNQKCNSRDFTMDTFGERCFCDSHCEIQNDCCYDYETNCKTSTDTTTTDTTRTDTSTTDTTRTDTSTTNTTRTDTSTTDTTRTDTSTTNTTRTDTSTTNTTRTDTSTTDTTRTDTSTTNTTRTDTTRTDTSTVSTDTSTTILKIIDPVNPKNYDTVSYPKKLDKVIIIICIISLLLMICLIYYGCCYDYQSTTSSKIVPEEYNKNDNNVDNCDIDSVLSSVDNNSHQTVYSHHISTNEYANKQCNNNYNHLYNIMNQNSNEVYDNNRIVTNTTYTNAESTE</sequence>
<feature type="transmembrane region" description="Helical" evidence="3">
    <location>
        <begin position="244"/>
        <end position="263"/>
    </location>
</feature>
<keyword evidence="3" id="KW-0472">Membrane</keyword>
<evidence type="ECO:0000259" key="4">
    <source>
        <dbReference type="PROSITE" id="PS50958"/>
    </source>
</evidence>
<proteinExistence type="predicted"/>
<dbReference type="PROSITE" id="PS00524">
    <property type="entry name" value="SMB_1"/>
    <property type="match status" value="1"/>
</dbReference>
<protein>
    <recommendedName>
        <fullName evidence="4">SMB domain-containing protein</fullName>
    </recommendedName>
</protein>
<evidence type="ECO:0000256" key="2">
    <source>
        <dbReference type="SAM" id="MobiDB-lite"/>
    </source>
</evidence>
<dbReference type="SUPFAM" id="SSF90188">
    <property type="entry name" value="Somatomedin B domain"/>
    <property type="match status" value="1"/>
</dbReference>
<evidence type="ECO:0000256" key="1">
    <source>
        <dbReference type="ARBA" id="ARBA00023157"/>
    </source>
</evidence>
<dbReference type="PROSITE" id="PS50958">
    <property type="entry name" value="SMB_2"/>
    <property type="match status" value="1"/>
</dbReference>
<dbReference type="AlphaFoldDB" id="A0A6C0J6D1"/>
<name>A0A6C0J6D1_9ZZZZ</name>
<keyword evidence="3" id="KW-0812">Transmembrane</keyword>
<keyword evidence="1" id="KW-1015">Disulfide bond</keyword>
<evidence type="ECO:0000256" key="3">
    <source>
        <dbReference type="SAM" id="Phobius"/>
    </source>
</evidence>
<evidence type="ECO:0000313" key="5">
    <source>
        <dbReference type="EMBL" id="QHU00177.1"/>
    </source>
</evidence>
<feature type="domain" description="SMB" evidence="4">
    <location>
        <begin position="76"/>
        <end position="122"/>
    </location>
</feature>
<organism evidence="5">
    <name type="scientific">viral metagenome</name>
    <dbReference type="NCBI Taxonomy" id="1070528"/>
    <lineage>
        <taxon>unclassified sequences</taxon>
        <taxon>metagenomes</taxon>
        <taxon>organismal metagenomes</taxon>
    </lineage>
</organism>
<feature type="region of interest" description="Disordered" evidence="2">
    <location>
        <begin position="122"/>
        <end position="212"/>
    </location>
</feature>
<accession>A0A6C0J6D1</accession>
<dbReference type="InterPro" id="IPR001212">
    <property type="entry name" value="Somatomedin_B_dom"/>
</dbReference>
<reference evidence="5" key="1">
    <citation type="journal article" date="2020" name="Nature">
        <title>Giant virus diversity and host interactions through global metagenomics.</title>
        <authorList>
            <person name="Schulz F."/>
            <person name="Roux S."/>
            <person name="Paez-Espino D."/>
            <person name="Jungbluth S."/>
            <person name="Walsh D.A."/>
            <person name="Denef V.J."/>
            <person name="McMahon K.D."/>
            <person name="Konstantinidis K.T."/>
            <person name="Eloe-Fadrosh E.A."/>
            <person name="Kyrpides N.C."/>
            <person name="Woyke T."/>
        </authorList>
    </citation>
    <scope>NUCLEOTIDE SEQUENCE</scope>
    <source>
        <strain evidence="5">GVMAG-M-3300025860-12</strain>
    </source>
</reference>